<comment type="caution">
    <text evidence="9">The sequence shown here is derived from an EMBL/GenBank/DDBJ whole genome shotgun (WGS) entry which is preliminary data.</text>
</comment>
<comment type="subcellular location">
    <subcellularLocation>
        <location evidence="8">Cell membrane</location>
        <topology evidence="8">Multi-pass membrane protein</topology>
    </subcellularLocation>
    <subcellularLocation>
        <location evidence="1">Endomembrane system</location>
        <topology evidence="1">Multi-pass membrane protein</topology>
    </subcellularLocation>
</comment>
<keyword evidence="6 8" id="KW-1133">Transmembrane helix</keyword>
<evidence type="ECO:0000313" key="9">
    <source>
        <dbReference type="EMBL" id="PTB22745.1"/>
    </source>
</evidence>
<feature type="transmembrane region" description="Helical" evidence="8">
    <location>
        <begin position="45"/>
        <end position="63"/>
    </location>
</feature>
<dbReference type="Pfam" id="PF03824">
    <property type="entry name" value="NicO"/>
    <property type="match status" value="1"/>
</dbReference>
<dbReference type="PANTHER" id="PTHR31611:SF0">
    <property type="entry name" value="HIGH-AFFINITY NICKEL TRANSPORT PROTEIN NIC1"/>
    <property type="match status" value="1"/>
</dbReference>
<keyword evidence="4" id="KW-0533">Nickel</keyword>
<evidence type="ECO:0000256" key="4">
    <source>
        <dbReference type="ARBA" id="ARBA00022596"/>
    </source>
</evidence>
<dbReference type="GO" id="GO:0005886">
    <property type="term" value="C:plasma membrane"/>
    <property type="evidence" value="ECO:0007669"/>
    <property type="project" value="UniProtKB-SubCell"/>
</dbReference>
<evidence type="ECO:0000256" key="3">
    <source>
        <dbReference type="ARBA" id="ARBA00022448"/>
    </source>
</evidence>
<evidence type="ECO:0000256" key="8">
    <source>
        <dbReference type="RuleBase" id="RU362101"/>
    </source>
</evidence>
<dbReference type="Proteomes" id="UP000240638">
    <property type="component" value="Unassembled WGS sequence"/>
</dbReference>
<feature type="transmembrane region" description="Helical" evidence="8">
    <location>
        <begin position="134"/>
        <end position="152"/>
    </location>
</feature>
<feature type="transmembrane region" description="Helical" evidence="8">
    <location>
        <begin position="227"/>
        <end position="248"/>
    </location>
</feature>
<dbReference type="GO" id="GO:0012505">
    <property type="term" value="C:endomembrane system"/>
    <property type="evidence" value="ECO:0007669"/>
    <property type="project" value="UniProtKB-SubCell"/>
</dbReference>
<feature type="transmembrane region" description="Helical" evidence="8">
    <location>
        <begin position="189"/>
        <end position="207"/>
    </location>
</feature>
<dbReference type="InterPro" id="IPR011541">
    <property type="entry name" value="Ni/Co_transpt_high_affinity"/>
</dbReference>
<feature type="transmembrane region" description="Helical" evidence="8">
    <location>
        <begin position="269"/>
        <end position="296"/>
    </location>
</feature>
<evidence type="ECO:0000313" key="10">
    <source>
        <dbReference type="Proteomes" id="UP000240638"/>
    </source>
</evidence>
<evidence type="ECO:0000256" key="1">
    <source>
        <dbReference type="ARBA" id="ARBA00004127"/>
    </source>
</evidence>
<evidence type="ECO:0000256" key="5">
    <source>
        <dbReference type="ARBA" id="ARBA00022692"/>
    </source>
</evidence>
<feature type="transmembrane region" description="Helical" evidence="8">
    <location>
        <begin position="20"/>
        <end position="39"/>
    </location>
</feature>
<gene>
    <name evidence="9" type="ORF">C9I57_03055</name>
</gene>
<organism evidence="9 10">
    <name type="scientific">Trinickia symbiotica</name>
    <dbReference type="NCBI Taxonomy" id="863227"/>
    <lineage>
        <taxon>Bacteria</taxon>
        <taxon>Pseudomonadati</taxon>
        <taxon>Pseudomonadota</taxon>
        <taxon>Betaproteobacteria</taxon>
        <taxon>Burkholderiales</taxon>
        <taxon>Burkholderiaceae</taxon>
        <taxon>Trinickia</taxon>
    </lineage>
</organism>
<dbReference type="RefSeq" id="WP_107149129.1">
    <property type="nucleotide sequence ID" value="NZ_PYUC01000001.1"/>
</dbReference>
<feature type="transmembrane region" description="Helical" evidence="8">
    <location>
        <begin position="316"/>
        <end position="338"/>
    </location>
</feature>
<feature type="transmembrane region" description="Helical" evidence="8">
    <location>
        <begin position="86"/>
        <end position="114"/>
    </location>
</feature>
<reference evidence="9 10" key="1">
    <citation type="submission" date="2018-03" db="EMBL/GenBank/DDBJ databases">
        <title>Whole genome analyses suggest that Burkholderia sensu lato contains two further novel genera in the rhizoxinica-symbiotica group Mycetohabitans gen. nov., and Trinickia gen. nov.: implications for the evolution of diazotrophy and nodulation in the Burkholderiaceae.</title>
        <authorList>
            <person name="Estrada De Los Santos P."/>
            <person name="Palmer M."/>
            <person name="Chavez-Ramirez B."/>
            <person name="Steenkamp E.T."/>
            <person name="Hirsch A.M."/>
            <person name="Manyaka P."/>
            <person name="Maluk M."/>
            <person name="Lafos M."/>
            <person name="Crook M."/>
            <person name="Gross E."/>
            <person name="Simon M.F."/>
            <person name="Bueno Dos Reis Junior F."/>
            <person name="Poole P.S."/>
            <person name="Venter S.N."/>
            <person name="James E.K."/>
        </authorList>
    </citation>
    <scope>NUCLEOTIDE SEQUENCE [LARGE SCALE GENOMIC DNA]</scope>
    <source>
        <strain evidence="9 10">JPY-366</strain>
    </source>
</reference>
<dbReference type="AlphaFoldDB" id="A0A2T3Y1W7"/>
<name>A0A2T3Y1W7_9BURK</name>
<accession>A0A2T3Y1W7</accession>
<keyword evidence="3 8" id="KW-0813">Transport</keyword>
<dbReference type="GO" id="GO:0015099">
    <property type="term" value="F:nickel cation transmembrane transporter activity"/>
    <property type="evidence" value="ECO:0007669"/>
    <property type="project" value="UniProtKB-UniRule"/>
</dbReference>
<evidence type="ECO:0000256" key="7">
    <source>
        <dbReference type="ARBA" id="ARBA00023136"/>
    </source>
</evidence>
<keyword evidence="5 8" id="KW-0812">Transmembrane</keyword>
<dbReference type="EMBL" id="PYUC01000001">
    <property type="protein sequence ID" value="PTB22745.1"/>
    <property type="molecule type" value="Genomic_DNA"/>
</dbReference>
<sequence length="353" mass="38545">MPTLARFASPQQKSLRRRVIAIYGVLAAFNIGAWVWAFIAFHGHPLLLSTGLLAYGFGLRHAVDADHIAAIDNVTRKLMQDGQRPVTVGFFFALGHSAVVLLVAAAVAATAAALESRIEDWKGFGGVVSTSVSALFLFLIAAMNVVILRGVWRAFRKVRRGEPYDHDDLDLLLNSRGLIARLFRPMFRLVSKPVWMLPLGFLFGLGFDTATEVSLLGISASQAAQGLSIWIVLVFPVLFAAGMSLVDTTDGVLMLGAYDWAFVRPIRKLYYNLTITLVSVVVAVLIGSIETLGLLAGRFNLKGAVWDLIGTLNDNFNNLGFVIIGVFIFAWLASFAIYRAKGYDQLPVRAAEQ</sequence>
<protein>
    <recommendedName>
        <fullName evidence="8">Nickel/cobalt efflux system</fullName>
    </recommendedName>
</protein>
<dbReference type="InterPro" id="IPR004688">
    <property type="entry name" value="Ni/Co_transpt"/>
</dbReference>
<evidence type="ECO:0000256" key="2">
    <source>
        <dbReference type="ARBA" id="ARBA00010892"/>
    </source>
</evidence>
<dbReference type="PANTHER" id="PTHR31611">
    <property type="entry name" value="HIGH-AFFINITY NICKEL TRANSPORT PROTEIN NIC1"/>
    <property type="match status" value="1"/>
</dbReference>
<evidence type="ECO:0000256" key="6">
    <source>
        <dbReference type="ARBA" id="ARBA00022989"/>
    </source>
</evidence>
<keyword evidence="7 8" id="KW-0472">Membrane</keyword>
<dbReference type="NCBIfam" id="TIGR00802">
    <property type="entry name" value="nico"/>
    <property type="match status" value="1"/>
</dbReference>
<comment type="similarity">
    <text evidence="2 8">Belongs to the NiCoT transporter (TC 2.A.52) family.</text>
</comment>
<proteinExistence type="inferred from homology"/>